<protein>
    <submittedName>
        <fullName evidence="1">Uncharacterized protein</fullName>
    </submittedName>
</protein>
<reference evidence="1" key="1">
    <citation type="submission" date="2018-05" db="EMBL/GenBank/DDBJ databases">
        <authorList>
            <person name="Lanie J.A."/>
            <person name="Ng W.-L."/>
            <person name="Kazmierczak K.M."/>
            <person name="Andrzejewski T.M."/>
            <person name="Davidsen T.M."/>
            <person name="Wayne K.J."/>
            <person name="Tettelin H."/>
            <person name="Glass J.I."/>
            <person name="Rusch D."/>
            <person name="Podicherti R."/>
            <person name="Tsui H.-C.T."/>
            <person name="Winkler M.E."/>
        </authorList>
    </citation>
    <scope>NUCLEOTIDE SEQUENCE</scope>
</reference>
<name>A0A382AYA0_9ZZZZ</name>
<organism evidence="1">
    <name type="scientific">marine metagenome</name>
    <dbReference type="NCBI Taxonomy" id="408172"/>
    <lineage>
        <taxon>unclassified sequences</taxon>
        <taxon>metagenomes</taxon>
        <taxon>ecological metagenomes</taxon>
    </lineage>
</organism>
<evidence type="ECO:0000313" key="1">
    <source>
        <dbReference type="EMBL" id="SVB06449.1"/>
    </source>
</evidence>
<accession>A0A382AYA0</accession>
<dbReference type="EMBL" id="UINC01027355">
    <property type="protein sequence ID" value="SVB06449.1"/>
    <property type="molecule type" value="Genomic_DNA"/>
</dbReference>
<gene>
    <name evidence="1" type="ORF">METZ01_LOCUS159303</name>
</gene>
<proteinExistence type="predicted"/>
<sequence>MTLQEKNDIELIQRFHDEFADIAEALEPSDDALDRIEENYSEELFEDIDDILEELSEIFG</sequence>
<dbReference type="AlphaFoldDB" id="A0A382AYA0"/>